<dbReference type="InterPro" id="IPR011435">
    <property type="entry name" value="UmpAB"/>
</dbReference>
<dbReference type="AlphaFoldDB" id="A0A3B1CI35"/>
<feature type="transmembrane region" description="Helical" evidence="1">
    <location>
        <begin position="212"/>
        <end position="235"/>
    </location>
</feature>
<protein>
    <submittedName>
        <fullName evidence="2">Uncharacterized MFS-type transporter</fullName>
    </submittedName>
</protein>
<gene>
    <name evidence="2" type="ORF">MNBD_NITROSPINAE01-54</name>
</gene>
<organism evidence="2">
    <name type="scientific">hydrothermal vent metagenome</name>
    <dbReference type="NCBI Taxonomy" id="652676"/>
    <lineage>
        <taxon>unclassified sequences</taxon>
        <taxon>metagenomes</taxon>
        <taxon>ecological metagenomes</taxon>
    </lineage>
</organism>
<evidence type="ECO:0000256" key="1">
    <source>
        <dbReference type="SAM" id="Phobius"/>
    </source>
</evidence>
<feature type="transmembrane region" description="Helical" evidence="1">
    <location>
        <begin position="149"/>
        <end position="167"/>
    </location>
</feature>
<proteinExistence type="predicted"/>
<feature type="transmembrane region" description="Helical" evidence="1">
    <location>
        <begin position="45"/>
        <end position="67"/>
    </location>
</feature>
<name>A0A3B1CI35_9ZZZZ</name>
<reference evidence="2" key="1">
    <citation type="submission" date="2018-06" db="EMBL/GenBank/DDBJ databases">
        <authorList>
            <person name="Zhirakovskaya E."/>
        </authorList>
    </citation>
    <scope>NUCLEOTIDE SEQUENCE</scope>
</reference>
<feature type="transmembrane region" description="Helical" evidence="1">
    <location>
        <begin position="87"/>
        <end position="111"/>
    </location>
</feature>
<keyword evidence="1" id="KW-0812">Transmembrane</keyword>
<evidence type="ECO:0000313" key="2">
    <source>
        <dbReference type="EMBL" id="VAX24433.1"/>
    </source>
</evidence>
<keyword evidence="1" id="KW-0472">Membrane</keyword>
<feature type="transmembrane region" description="Helical" evidence="1">
    <location>
        <begin position="179"/>
        <end position="200"/>
    </location>
</feature>
<sequence length="244" mass="26154">MRELLSVLIADFFSVLWDVAPVLGVALFFQLVFLRKPLPNPHRIVLGFLAVVCGLYIFLIGLDMAIFPVGEAMAKKLAHPESKKWALLFAFCIGYTTTLAEPALLAVATKAEEITAGGLKSFALRNAVATGVAFGLGIGVYRIFSGDDLWIYILVGYVIAIALTFVAPKEIIPLAYDSGGVTTSTITVPLVTVLGLGLAANIPGRDPFIDGFGLIAFASVFPIITLLGYATIIKLTSGQKNYRR</sequence>
<accession>A0A3B1CI35</accession>
<dbReference type="EMBL" id="UOGC01000165">
    <property type="protein sequence ID" value="VAX24433.1"/>
    <property type="molecule type" value="Genomic_DNA"/>
</dbReference>
<dbReference type="Pfam" id="PF07556">
    <property type="entry name" value="DUF1538"/>
    <property type="match status" value="1"/>
</dbReference>
<feature type="transmembrane region" description="Helical" evidence="1">
    <location>
        <begin position="12"/>
        <end position="33"/>
    </location>
</feature>
<keyword evidence="1" id="KW-1133">Transmembrane helix</keyword>
<feature type="transmembrane region" description="Helical" evidence="1">
    <location>
        <begin position="123"/>
        <end position="143"/>
    </location>
</feature>